<dbReference type="GO" id="GO:0016887">
    <property type="term" value="F:ATP hydrolysis activity"/>
    <property type="evidence" value="ECO:0007669"/>
    <property type="project" value="RHEA"/>
</dbReference>
<dbReference type="PANTHER" id="PTHR11070:SF2">
    <property type="entry name" value="ATP-DEPENDENT DNA HELICASE SRS2"/>
    <property type="match status" value="1"/>
</dbReference>
<dbReference type="InterPro" id="IPR000212">
    <property type="entry name" value="DNA_helicase_UvrD/REP"/>
</dbReference>
<dbReference type="InterPro" id="IPR014016">
    <property type="entry name" value="UvrD-like_ATP-bd"/>
</dbReference>
<dbReference type="EC" id="5.6.2.4" evidence="7"/>
<dbReference type="InterPro" id="IPR027417">
    <property type="entry name" value="P-loop_NTPase"/>
</dbReference>
<evidence type="ECO:0000313" key="13">
    <source>
        <dbReference type="EMBL" id="RUR31162.1"/>
    </source>
</evidence>
<name>A0A3S0XVL0_9GAMM</name>
<comment type="catalytic activity">
    <reaction evidence="6">
        <text>Couples ATP hydrolysis with the unwinding of duplex DNA by translocating in the 3'-5' direction.</text>
        <dbReference type="EC" id="5.6.2.4"/>
    </reaction>
</comment>
<evidence type="ECO:0000256" key="8">
    <source>
        <dbReference type="ARBA" id="ARBA00034923"/>
    </source>
</evidence>
<dbReference type="GO" id="GO:0005524">
    <property type="term" value="F:ATP binding"/>
    <property type="evidence" value="ECO:0007669"/>
    <property type="project" value="UniProtKB-UniRule"/>
</dbReference>
<dbReference type="OrthoDB" id="384988at2"/>
<evidence type="ECO:0000256" key="2">
    <source>
        <dbReference type="ARBA" id="ARBA00022801"/>
    </source>
</evidence>
<proteinExistence type="predicted"/>
<keyword evidence="3 10" id="KW-0347">Helicase</keyword>
<dbReference type="AlphaFoldDB" id="A0A3S0XVL0"/>
<evidence type="ECO:0000259" key="12">
    <source>
        <dbReference type="PROSITE" id="PS51217"/>
    </source>
</evidence>
<keyword evidence="1 10" id="KW-0547">Nucleotide-binding</keyword>
<evidence type="ECO:0000256" key="6">
    <source>
        <dbReference type="ARBA" id="ARBA00034617"/>
    </source>
</evidence>
<dbReference type="Gene3D" id="1.10.486.10">
    <property type="entry name" value="PCRA, domain 4"/>
    <property type="match status" value="1"/>
</dbReference>
<dbReference type="PANTHER" id="PTHR11070">
    <property type="entry name" value="UVRD / RECB / PCRA DNA HELICASE FAMILY MEMBER"/>
    <property type="match status" value="1"/>
</dbReference>
<evidence type="ECO:0000256" key="7">
    <source>
        <dbReference type="ARBA" id="ARBA00034808"/>
    </source>
</evidence>
<comment type="caution">
    <text evidence="13">The sequence shown here is derived from an EMBL/GenBank/DDBJ whole genome shotgun (WGS) entry which is preliminary data.</text>
</comment>
<accession>A0A3S0XVL0</accession>
<feature type="domain" description="UvrD-like helicase C-terminal" evidence="12">
    <location>
        <begin position="236"/>
        <end position="480"/>
    </location>
</feature>
<keyword evidence="5" id="KW-0413">Isomerase</keyword>
<evidence type="ECO:0000256" key="5">
    <source>
        <dbReference type="ARBA" id="ARBA00023235"/>
    </source>
</evidence>
<dbReference type="Proteomes" id="UP000287023">
    <property type="component" value="Unassembled WGS sequence"/>
</dbReference>
<dbReference type="GO" id="GO:0043138">
    <property type="term" value="F:3'-5' DNA helicase activity"/>
    <property type="evidence" value="ECO:0007669"/>
    <property type="project" value="UniProtKB-EC"/>
</dbReference>
<feature type="domain" description="UvrD-like helicase ATP-binding" evidence="11">
    <location>
        <begin position="13"/>
        <end position="235"/>
    </location>
</feature>
<feature type="binding site" evidence="10">
    <location>
        <begin position="34"/>
        <end position="41"/>
    </location>
    <ligand>
        <name>ATP</name>
        <dbReference type="ChEBI" id="CHEBI:30616"/>
    </ligand>
</feature>
<comment type="catalytic activity">
    <reaction evidence="9">
        <text>ATP + H2O = ADP + phosphate + H(+)</text>
        <dbReference type="Rhea" id="RHEA:13065"/>
        <dbReference type="ChEBI" id="CHEBI:15377"/>
        <dbReference type="ChEBI" id="CHEBI:15378"/>
        <dbReference type="ChEBI" id="CHEBI:30616"/>
        <dbReference type="ChEBI" id="CHEBI:43474"/>
        <dbReference type="ChEBI" id="CHEBI:456216"/>
        <dbReference type="EC" id="5.6.2.4"/>
    </reaction>
</comment>
<dbReference type="InterPro" id="IPR014017">
    <property type="entry name" value="DNA_helicase_UvrD-like_C"/>
</dbReference>
<organism evidence="13 14">
    <name type="scientific">Vreelandella nanhaiensis</name>
    <dbReference type="NCBI Taxonomy" id="1258546"/>
    <lineage>
        <taxon>Bacteria</taxon>
        <taxon>Pseudomonadati</taxon>
        <taxon>Pseudomonadota</taxon>
        <taxon>Gammaproteobacteria</taxon>
        <taxon>Oceanospirillales</taxon>
        <taxon>Halomonadaceae</taxon>
        <taxon>Vreelandella</taxon>
    </lineage>
</organism>
<dbReference type="Pfam" id="PF00580">
    <property type="entry name" value="UvrD-helicase"/>
    <property type="match status" value="2"/>
</dbReference>
<dbReference type="Pfam" id="PF13361">
    <property type="entry name" value="UvrD_C"/>
    <property type="match status" value="2"/>
</dbReference>
<dbReference type="PROSITE" id="PS51217">
    <property type="entry name" value="UVRD_HELICASE_CTER"/>
    <property type="match status" value="1"/>
</dbReference>
<evidence type="ECO:0000256" key="4">
    <source>
        <dbReference type="ARBA" id="ARBA00022840"/>
    </source>
</evidence>
<protein>
    <recommendedName>
        <fullName evidence="7">DNA 3'-5' helicase</fullName>
        <ecNumber evidence="7">5.6.2.4</ecNumber>
    </recommendedName>
    <alternativeName>
        <fullName evidence="8">DNA 3'-5' helicase II</fullName>
    </alternativeName>
</protein>
<gene>
    <name evidence="13" type="ORF">ELY38_10900</name>
</gene>
<evidence type="ECO:0000313" key="14">
    <source>
        <dbReference type="Proteomes" id="UP000287023"/>
    </source>
</evidence>
<evidence type="ECO:0000256" key="9">
    <source>
        <dbReference type="ARBA" id="ARBA00048988"/>
    </source>
</evidence>
<evidence type="ECO:0000256" key="1">
    <source>
        <dbReference type="ARBA" id="ARBA00022741"/>
    </source>
</evidence>
<dbReference type="CDD" id="cd17932">
    <property type="entry name" value="DEXQc_UvrD"/>
    <property type="match status" value="1"/>
</dbReference>
<dbReference type="RefSeq" id="WP_127062170.1">
    <property type="nucleotide sequence ID" value="NZ_RZHF01000015.1"/>
</dbReference>
<keyword evidence="2 10" id="KW-0378">Hydrolase</keyword>
<dbReference type="Gene3D" id="3.40.50.300">
    <property type="entry name" value="P-loop containing nucleotide triphosphate hydrolases"/>
    <property type="match status" value="2"/>
</dbReference>
<dbReference type="EMBL" id="RZHF01000015">
    <property type="protein sequence ID" value="RUR31162.1"/>
    <property type="molecule type" value="Genomic_DNA"/>
</dbReference>
<keyword evidence="14" id="KW-1185">Reference proteome</keyword>
<dbReference type="GO" id="GO:0003677">
    <property type="term" value="F:DNA binding"/>
    <property type="evidence" value="ECO:0007669"/>
    <property type="project" value="InterPro"/>
</dbReference>
<reference evidence="13 14" key="1">
    <citation type="submission" date="2018-12" db="EMBL/GenBank/DDBJ databases">
        <title>three novel Halomonas strain isolated from plants.</title>
        <authorList>
            <person name="Sun C."/>
        </authorList>
    </citation>
    <scope>NUCLEOTIDE SEQUENCE [LARGE SCALE GENOMIC DNA]</scope>
    <source>
        <strain evidence="13 14">JCM 18142</strain>
    </source>
</reference>
<evidence type="ECO:0000256" key="10">
    <source>
        <dbReference type="PROSITE-ProRule" id="PRU00560"/>
    </source>
</evidence>
<dbReference type="SUPFAM" id="SSF52540">
    <property type="entry name" value="P-loop containing nucleoside triphosphate hydrolases"/>
    <property type="match status" value="1"/>
</dbReference>
<dbReference type="PROSITE" id="PS51198">
    <property type="entry name" value="UVRD_HELICASE_ATP_BIND"/>
    <property type="match status" value="1"/>
</dbReference>
<sequence>MITIDVWHPADGLILEPNAMRAAKEQVHCLALTAGPGAGKTEMLAQRADFLLRTSTCRYPKKILAISFKVDASSNLKERVKHRCGFELASRFDSYTFHAFAKRIIDRFRSVLTGEYALDIGYKIADRKPGPSRSLIEFSDLVPLAIQILQKSKMARNAIRQTYSDVFLDEFQDCTNLQYELLKLAFQGTNTRLTAVGDTKQKIMGWAGALDGIFQNFIADFEAIPLNMYRNFRSKPRLLRLQNEIIRALDPASVMPDEQLVGDEGEVFAWHFKDSFNEAEYLADLIDGWIKTEQLPPAEIAVLVSKQIDLYADHLMTALDARSIPFRNEQQMQDITVEPAARLIVDYLSCLYGQREPKAWIRLMNQLVPFADEDIQSNARKDLDRLIKQQRKETVIADLVAGPFSDWWEFVRAFLKQISLETLVALSPDYESRDRLKEIIQSTKKHIEELLKLEPDLPKALERFSDDQAVRILTIHKSKGLEFDSVIIMAVENEIFFGNQAENRCAYFVGVSRAKKRLILTHADHRERPTGAKRWDVIRSPQNEYLGYAIPSVKQQR</sequence>
<keyword evidence="4 10" id="KW-0067">ATP-binding</keyword>
<evidence type="ECO:0000259" key="11">
    <source>
        <dbReference type="PROSITE" id="PS51198"/>
    </source>
</evidence>
<evidence type="ECO:0000256" key="3">
    <source>
        <dbReference type="ARBA" id="ARBA00022806"/>
    </source>
</evidence>